<dbReference type="AlphaFoldDB" id="A0A8C3NZS7"/>
<feature type="domain" description="Ig-like" evidence="3">
    <location>
        <begin position="1"/>
        <end position="85"/>
    </location>
</feature>
<dbReference type="GO" id="GO:0002376">
    <property type="term" value="P:immune system process"/>
    <property type="evidence" value="ECO:0007669"/>
    <property type="project" value="UniProtKB-KW"/>
</dbReference>
<proteinExistence type="predicted"/>
<accession>A0A8C3NZS7</accession>
<dbReference type="SMART" id="SM00409">
    <property type="entry name" value="IG"/>
    <property type="match status" value="1"/>
</dbReference>
<dbReference type="Proteomes" id="UP000694396">
    <property type="component" value="Unplaced"/>
</dbReference>
<name>A0A8C3NZS7_9PASS</name>
<evidence type="ECO:0000313" key="4">
    <source>
        <dbReference type="Ensembl" id="ENSCRFP00000004385.1"/>
    </source>
</evidence>
<evidence type="ECO:0000256" key="2">
    <source>
        <dbReference type="ARBA" id="ARBA00022859"/>
    </source>
</evidence>
<dbReference type="InterPro" id="IPR050413">
    <property type="entry name" value="TCR_beta_variable"/>
</dbReference>
<keyword evidence="2" id="KW-0391">Immunity</keyword>
<dbReference type="PANTHER" id="PTHR23268">
    <property type="entry name" value="T-CELL RECEPTOR BETA CHAIN"/>
    <property type="match status" value="1"/>
</dbReference>
<dbReference type="Gene3D" id="2.60.40.10">
    <property type="entry name" value="Immunoglobulins"/>
    <property type="match status" value="1"/>
</dbReference>
<reference evidence="4" key="2">
    <citation type="submission" date="2025-09" db="UniProtKB">
        <authorList>
            <consortium name="Ensembl"/>
        </authorList>
    </citation>
    <scope>IDENTIFICATION</scope>
</reference>
<dbReference type="InterPro" id="IPR007110">
    <property type="entry name" value="Ig-like_dom"/>
</dbReference>
<dbReference type="InterPro" id="IPR013106">
    <property type="entry name" value="Ig_V-set"/>
</dbReference>
<dbReference type="GO" id="GO:0007166">
    <property type="term" value="P:cell surface receptor signaling pathway"/>
    <property type="evidence" value="ECO:0007669"/>
    <property type="project" value="TreeGrafter"/>
</dbReference>
<dbReference type="PROSITE" id="PS50835">
    <property type="entry name" value="IG_LIKE"/>
    <property type="match status" value="1"/>
</dbReference>
<dbReference type="GO" id="GO:0005886">
    <property type="term" value="C:plasma membrane"/>
    <property type="evidence" value="ECO:0007669"/>
    <property type="project" value="TreeGrafter"/>
</dbReference>
<keyword evidence="1" id="KW-0732">Signal</keyword>
<dbReference type="CDD" id="cd00099">
    <property type="entry name" value="IgV"/>
    <property type="match status" value="1"/>
</dbReference>
<reference evidence="4" key="1">
    <citation type="submission" date="2025-08" db="UniProtKB">
        <authorList>
            <consortium name="Ensembl"/>
        </authorList>
    </citation>
    <scope>IDENTIFICATION</scope>
</reference>
<evidence type="ECO:0000313" key="5">
    <source>
        <dbReference type="Proteomes" id="UP000694396"/>
    </source>
</evidence>
<protein>
    <recommendedName>
        <fullName evidence="3">Ig-like domain-containing protein</fullName>
    </recommendedName>
</protein>
<dbReference type="SUPFAM" id="SSF48726">
    <property type="entry name" value="Immunoglobulin"/>
    <property type="match status" value="1"/>
</dbReference>
<keyword evidence="5" id="KW-1185">Reference proteome</keyword>
<organism evidence="4 5">
    <name type="scientific">Cyanoderma ruficeps</name>
    <name type="common">rufous-capped babbler</name>
    <dbReference type="NCBI Taxonomy" id="181631"/>
    <lineage>
        <taxon>Eukaryota</taxon>
        <taxon>Metazoa</taxon>
        <taxon>Chordata</taxon>
        <taxon>Craniata</taxon>
        <taxon>Vertebrata</taxon>
        <taxon>Euteleostomi</taxon>
        <taxon>Archelosauria</taxon>
        <taxon>Archosauria</taxon>
        <taxon>Dinosauria</taxon>
        <taxon>Saurischia</taxon>
        <taxon>Theropoda</taxon>
        <taxon>Coelurosauria</taxon>
        <taxon>Aves</taxon>
        <taxon>Neognathae</taxon>
        <taxon>Neoaves</taxon>
        <taxon>Telluraves</taxon>
        <taxon>Australaves</taxon>
        <taxon>Passeriformes</taxon>
        <taxon>Sylvioidea</taxon>
        <taxon>Timaliidae</taxon>
        <taxon>Cyanoderma</taxon>
    </lineage>
</organism>
<dbReference type="InterPro" id="IPR003599">
    <property type="entry name" value="Ig_sub"/>
</dbReference>
<dbReference type="Pfam" id="PF07686">
    <property type="entry name" value="V-set"/>
    <property type="match status" value="1"/>
</dbReference>
<dbReference type="Ensembl" id="ENSCRFT00000004557.1">
    <property type="protein sequence ID" value="ENSCRFP00000004385.1"/>
    <property type="gene ID" value="ENSCRFG00000003561.1"/>
</dbReference>
<sequence>MVIKEGQSVNLECSKKKSTSNVMYWYMLPSQKNSYLIELLYAIGGANAVVGTDFEGHFKSSGIKGDSITLSIEHAFLNDSGTYYCAESEHSGEAAQGAEHKHVPA</sequence>
<evidence type="ECO:0000256" key="1">
    <source>
        <dbReference type="ARBA" id="ARBA00022729"/>
    </source>
</evidence>
<dbReference type="InterPro" id="IPR013783">
    <property type="entry name" value="Ig-like_fold"/>
</dbReference>
<dbReference type="InterPro" id="IPR036179">
    <property type="entry name" value="Ig-like_dom_sf"/>
</dbReference>
<evidence type="ECO:0000259" key="3">
    <source>
        <dbReference type="PROSITE" id="PS50835"/>
    </source>
</evidence>